<feature type="transmembrane region" description="Helical" evidence="2">
    <location>
        <begin position="234"/>
        <end position="258"/>
    </location>
</feature>
<feature type="region of interest" description="Disordered" evidence="1">
    <location>
        <begin position="1"/>
        <end position="39"/>
    </location>
</feature>
<dbReference type="OrthoDB" id="10563614at2759"/>
<reference evidence="4" key="2">
    <citation type="submission" date="2015-01" db="EMBL/GenBank/DDBJ databases">
        <title>Evolutionary Origins and Diversification of the Mycorrhizal Mutualists.</title>
        <authorList>
            <consortium name="DOE Joint Genome Institute"/>
            <consortium name="Mycorrhizal Genomics Consortium"/>
            <person name="Kohler A."/>
            <person name="Kuo A."/>
            <person name="Nagy L.G."/>
            <person name="Floudas D."/>
            <person name="Copeland A."/>
            <person name="Barry K.W."/>
            <person name="Cichocki N."/>
            <person name="Veneault-Fourrey C."/>
            <person name="LaButti K."/>
            <person name="Lindquist E.A."/>
            <person name="Lipzen A."/>
            <person name="Lundell T."/>
            <person name="Morin E."/>
            <person name="Murat C."/>
            <person name="Riley R."/>
            <person name="Ohm R."/>
            <person name="Sun H."/>
            <person name="Tunlid A."/>
            <person name="Henrissat B."/>
            <person name="Grigoriev I.V."/>
            <person name="Hibbett D.S."/>
            <person name="Martin F."/>
        </authorList>
    </citation>
    <scope>NUCLEOTIDE SEQUENCE [LARGE SCALE GENOMIC DNA]</scope>
    <source>
        <strain evidence="4">h7</strain>
    </source>
</reference>
<feature type="compositionally biased region" description="Basic and acidic residues" evidence="1">
    <location>
        <begin position="63"/>
        <end position="83"/>
    </location>
</feature>
<sequence length="343" mass="37559">MYRSEHTRDNDQPNRLHPEEPSPRTSQDHTRVSTTPSPYVTAAALEDVKNSIQELRSILLQARKGDLDREASDLGTDQRDSRPSGEIPGQVIGDDPASIAPLPLPPPPLPTQPIIISNRGRSRRHSHTVRVQSPIPPGPHPVTIIQVPSSRSSSRSGRYSPQVIPQPVYHAETGYSRRTDATGRELESVISDFSSIVIIATFLASVSIVMLELARNVYSSPDLTKSSLNKAFNIVLQVFASLALSFNLSVAIVAGGAASSQSLRLRVRQRASDFSRSQSLDTKLQLCSTMQYYGLLCLTISTACIFALLLNSPYAVLMIIPVVGVVFYDSLFRGKVSSSSRYY</sequence>
<evidence type="ECO:0000313" key="3">
    <source>
        <dbReference type="EMBL" id="KIM39006.1"/>
    </source>
</evidence>
<dbReference type="EMBL" id="KN831787">
    <property type="protein sequence ID" value="KIM39006.1"/>
    <property type="molecule type" value="Genomic_DNA"/>
</dbReference>
<dbReference type="HOGENOM" id="CLU_809057_0_0_1"/>
<evidence type="ECO:0000256" key="2">
    <source>
        <dbReference type="SAM" id="Phobius"/>
    </source>
</evidence>
<evidence type="ECO:0000256" key="1">
    <source>
        <dbReference type="SAM" id="MobiDB-lite"/>
    </source>
</evidence>
<feature type="transmembrane region" description="Helical" evidence="2">
    <location>
        <begin position="292"/>
        <end position="309"/>
    </location>
</feature>
<keyword evidence="2" id="KW-1133">Transmembrane helix</keyword>
<proteinExistence type="predicted"/>
<keyword evidence="2" id="KW-0812">Transmembrane</keyword>
<dbReference type="Proteomes" id="UP000053424">
    <property type="component" value="Unassembled WGS sequence"/>
</dbReference>
<feature type="compositionally biased region" description="Pro residues" evidence="1">
    <location>
        <begin position="102"/>
        <end position="111"/>
    </location>
</feature>
<keyword evidence="4" id="KW-1185">Reference proteome</keyword>
<organism evidence="3 4">
    <name type="scientific">Hebeloma cylindrosporum</name>
    <dbReference type="NCBI Taxonomy" id="76867"/>
    <lineage>
        <taxon>Eukaryota</taxon>
        <taxon>Fungi</taxon>
        <taxon>Dikarya</taxon>
        <taxon>Basidiomycota</taxon>
        <taxon>Agaricomycotina</taxon>
        <taxon>Agaricomycetes</taxon>
        <taxon>Agaricomycetidae</taxon>
        <taxon>Agaricales</taxon>
        <taxon>Agaricineae</taxon>
        <taxon>Hymenogastraceae</taxon>
        <taxon>Hebeloma</taxon>
    </lineage>
</organism>
<keyword evidence="2" id="KW-0472">Membrane</keyword>
<feature type="transmembrane region" description="Helical" evidence="2">
    <location>
        <begin position="315"/>
        <end position="332"/>
    </location>
</feature>
<name>A0A0C3C5W9_HEBCY</name>
<feature type="compositionally biased region" description="Basic and acidic residues" evidence="1">
    <location>
        <begin position="1"/>
        <end position="31"/>
    </location>
</feature>
<dbReference type="AlphaFoldDB" id="A0A0C3C5W9"/>
<feature type="region of interest" description="Disordered" evidence="1">
    <location>
        <begin position="62"/>
        <end position="142"/>
    </location>
</feature>
<reference evidence="3 4" key="1">
    <citation type="submission" date="2014-04" db="EMBL/GenBank/DDBJ databases">
        <authorList>
            <consortium name="DOE Joint Genome Institute"/>
            <person name="Kuo A."/>
            <person name="Gay G."/>
            <person name="Dore J."/>
            <person name="Kohler A."/>
            <person name="Nagy L.G."/>
            <person name="Floudas D."/>
            <person name="Copeland A."/>
            <person name="Barry K.W."/>
            <person name="Cichocki N."/>
            <person name="Veneault-Fourrey C."/>
            <person name="LaButti K."/>
            <person name="Lindquist E.A."/>
            <person name="Lipzen A."/>
            <person name="Lundell T."/>
            <person name="Morin E."/>
            <person name="Murat C."/>
            <person name="Sun H."/>
            <person name="Tunlid A."/>
            <person name="Henrissat B."/>
            <person name="Grigoriev I.V."/>
            <person name="Hibbett D.S."/>
            <person name="Martin F."/>
            <person name="Nordberg H.P."/>
            <person name="Cantor M.N."/>
            <person name="Hua S.X."/>
        </authorList>
    </citation>
    <scope>NUCLEOTIDE SEQUENCE [LARGE SCALE GENOMIC DNA]</scope>
    <source>
        <strain evidence="4">h7</strain>
    </source>
</reference>
<feature type="transmembrane region" description="Helical" evidence="2">
    <location>
        <begin position="193"/>
        <end position="214"/>
    </location>
</feature>
<evidence type="ECO:0000313" key="4">
    <source>
        <dbReference type="Proteomes" id="UP000053424"/>
    </source>
</evidence>
<protein>
    <submittedName>
        <fullName evidence="3">Uncharacterized protein</fullName>
    </submittedName>
</protein>
<accession>A0A0C3C5W9</accession>
<gene>
    <name evidence="3" type="ORF">M413DRAFT_12340</name>
</gene>